<evidence type="ECO:0000313" key="4">
    <source>
        <dbReference type="Proteomes" id="UP000663870"/>
    </source>
</evidence>
<keyword evidence="4" id="KW-1185">Reference proteome</keyword>
<dbReference type="Proteomes" id="UP000663854">
    <property type="component" value="Unassembled WGS sequence"/>
</dbReference>
<evidence type="ECO:0000313" key="1">
    <source>
        <dbReference type="EMBL" id="CAF1355774.1"/>
    </source>
</evidence>
<sequence length="86" mass="10243">MIRLINEFEYLLNASFISCGPFSNREQTFRYNPYLIVPRIKRLTHGTSFCRIYHLPNNGSEFIINWWIEEQVSLSYVNTIIVDILI</sequence>
<organism evidence="1 3">
    <name type="scientific">Rotaria sordida</name>
    <dbReference type="NCBI Taxonomy" id="392033"/>
    <lineage>
        <taxon>Eukaryota</taxon>
        <taxon>Metazoa</taxon>
        <taxon>Spiralia</taxon>
        <taxon>Gnathifera</taxon>
        <taxon>Rotifera</taxon>
        <taxon>Eurotatoria</taxon>
        <taxon>Bdelloidea</taxon>
        <taxon>Philodinida</taxon>
        <taxon>Philodinidae</taxon>
        <taxon>Rotaria</taxon>
    </lineage>
</organism>
<reference evidence="1" key="1">
    <citation type="submission" date="2021-02" db="EMBL/GenBank/DDBJ databases">
        <authorList>
            <person name="Nowell W R."/>
        </authorList>
    </citation>
    <scope>NUCLEOTIDE SEQUENCE</scope>
</reference>
<dbReference type="EMBL" id="CAJNOL010005382">
    <property type="protein sequence ID" value="CAF1604237.1"/>
    <property type="molecule type" value="Genomic_DNA"/>
</dbReference>
<evidence type="ECO:0000313" key="2">
    <source>
        <dbReference type="EMBL" id="CAF1604237.1"/>
    </source>
</evidence>
<proteinExistence type="predicted"/>
<gene>
    <name evidence="2" type="ORF">JXQ802_LOCUS48662</name>
    <name evidence="1" type="ORF">PYM288_LOCUS32625</name>
</gene>
<name>A0A815HQL4_9BILA</name>
<evidence type="ECO:0000313" key="3">
    <source>
        <dbReference type="Proteomes" id="UP000663854"/>
    </source>
</evidence>
<dbReference type="EMBL" id="CAJNOH010003990">
    <property type="protein sequence ID" value="CAF1355774.1"/>
    <property type="molecule type" value="Genomic_DNA"/>
</dbReference>
<comment type="caution">
    <text evidence="1">The sequence shown here is derived from an EMBL/GenBank/DDBJ whole genome shotgun (WGS) entry which is preliminary data.</text>
</comment>
<dbReference type="AlphaFoldDB" id="A0A815HQL4"/>
<protein>
    <submittedName>
        <fullName evidence="1">Uncharacterized protein</fullName>
    </submittedName>
</protein>
<dbReference type="Proteomes" id="UP000663870">
    <property type="component" value="Unassembled WGS sequence"/>
</dbReference>
<accession>A0A815HQL4</accession>